<reference evidence="1 2" key="1">
    <citation type="submission" date="2016-08" db="EMBL/GenBank/DDBJ databases">
        <authorList>
            <person name="Acevedo E."/>
            <person name="Azhar M."/>
            <person name="Golebiewska U.P."/>
            <person name="Grzywna D."/>
            <person name="Guardiola R."/>
            <person name="Jackson O."/>
            <person name="John N."/>
            <person name="Kanavatsas C."/>
            <person name="Khan S."/>
            <person name="Leong J."/>
            <person name="Mansilla E."/>
            <person name="Muladjanov Y."/>
            <person name="Nouel J."/>
            <person name="Oh S."/>
            <person name="Oppedisano M."/>
            <person name="Sajid A."/>
            <person name="Samper M."/>
            <person name="Ugbeva O."/>
            <person name="Delesalle V.A."/>
            <person name="Garlena R.A."/>
            <person name="Russell D.A."/>
            <person name="Pope W.H."/>
            <person name="Jacobs-Sera D."/>
            <person name="Hendrix R.W."/>
            <person name="Hatfull G.F."/>
        </authorList>
    </citation>
    <scope>NUCLEOTIDE SEQUENCE [LARGE SCALE GENOMIC DNA]</scope>
</reference>
<evidence type="ECO:0000313" key="2">
    <source>
        <dbReference type="Proteomes" id="UP000204231"/>
    </source>
</evidence>
<gene>
    <name evidence="1" type="ORF">SEA_TONENILI_62</name>
</gene>
<sequence length="28" mass="3222">MVTNQMLLDALKVIEAPICQRLEDEFNS</sequence>
<evidence type="ECO:0000313" key="1">
    <source>
        <dbReference type="EMBL" id="AON96813.1"/>
    </source>
</evidence>
<accession>A0A1C9EH45</accession>
<dbReference type="EMBL" id="KX752698">
    <property type="protein sequence ID" value="AON96813.1"/>
    <property type="molecule type" value="Genomic_DNA"/>
</dbReference>
<dbReference type="GeneID" id="29066460"/>
<dbReference type="RefSeq" id="YP_009287926.1">
    <property type="nucleotide sequence ID" value="NC_031080.1"/>
</dbReference>
<keyword evidence="2" id="KW-1185">Reference proteome</keyword>
<proteinExistence type="predicted"/>
<protein>
    <submittedName>
        <fullName evidence="1">Uncharacterized protein</fullName>
    </submittedName>
</protein>
<dbReference type="Proteomes" id="UP000204231">
    <property type="component" value="Segment"/>
</dbReference>
<name>A0A1C9EH45_9CAUD</name>
<dbReference type="KEGG" id="vg:29066460"/>
<organism evidence="1 2">
    <name type="scientific">Mycobacterium phage Tonenili</name>
    <dbReference type="NCBI Taxonomy" id="1891703"/>
    <lineage>
        <taxon>Viruses</taxon>
        <taxon>Duplodnaviria</taxon>
        <taxon>Heunggongvirae</taxon>
        <taxon>Uroviricota</taxon>
        <taxon>Caudoviricetes</taxon>
        <taxon>Ceeclamvirinae</taxon>
        <taxon>Bixzunavirus</taxon>
        <taxon>Bixzunavirus tonenili</taxon>
    </lineage>
</organism>